<reference evidence="1" key="1">
    <citation type="journal article" date="2015" name="Nature">
        <title>Complex archaea that bridge the gap between prokaryotes and eukaryotes.</title>
        <authorList>
            <person name="Spang A."/>
            <person name="Saw J.H."/>
            <person name="Jorgensen S.L."/>
            <person name="Zaremba-Niedzwiedzka K."/>
            <person name="Martijn J."/>
            <person name="Lind A.E."/>
            <person name="van Eijk R."/>
            <person name="Schleper C."/>
            <person name="Guy L."/>
            <person name="Ettema T.J."/>
        </authorList>
    </citation>
    <scope>NUCLEOTIDE SEQUENCE</scope>
</reference>
<name>A0A0F9UAD1_9ZZZZ</name>
<protein>
    <submittedName>
        <fullName evidence="1">Uncharacterized protein</fullName>
    </submittedName>
</protein>
<dbReference type="AlphaFoldDB" id="A0A0F9UAD1"/>
<accession>A0A0F9UAD1</accession>
<comment type="caution">
    <text evidence="1">The sequence shown here is derived from an EMBL/GenBank/DDBJ whole genome shotgun (WGS) entry which is preliminary data.</text>
</comment>
<organism evidence="1">
    <name type="scientific">marine sediment metagenome</name>
    <dbReference type="NCBI Taxonomy" id="412755"/>
    <lineage>
        <taxon>unclassified sequences</taxon>
        <taxon>metagenomes</taxon>
        <taxon>ecological metagenomes</taxon>
    </lineage>
</organism>
<evidence type="ECO:0000313" key="1">
    <source>
        <dbReference type="EMBL" id="KKN50578.1"/>
    </source>
</evidence>
<gene>
    <name evidence="1" type="ORF">LCGC14_0631280</name>
</gene>
<proteinExistence type="predicted"/>
<sequence length="57" mass="6795">MASGHGESVMRWPLKRLMIFSWLASKRRRREMVEDMNAFRLAMHADKKQFQRATKDG</sequence>
<dbReference type="EMBL" id="LAZR01001106">
    <property type="protein sequence ID" value="KKN50578.1"/>
    <property type="molecule type" value="Genomic_DNA"/>
</dbReference>